<sequence>MAMETLDGVSTVGSPVAVRKTSEVAPLRLPAEVSKCFFFAWI</sequence>
<name>A0A0A9CE33_ARUDO</name>
<proteinExistence type="predicted"/>
<dbReference type="EMBL" id="GBRH01226290">
    <property type="protein sequence ID" value="JAD71605.1"/>
    <property type="molecule type" value="Transcribed_RNA"/>
</dbReference>
<protein>
    <submittedName>
        <fullName evidence="1">Uncharacterized protein</fullName>
    </submittedName>
</protein>
<reference evidence="1" key="1">
    <citation type="submission" date="2014-09" db="EMBL/GenBank/DDBJ databases">
        <authorList>
            <person name="Magalhaes I.L.F."/>
            <person name="Oliveira U."/>
            <person name="Santos F.R."/>
            <person name="Vidigal T.H.D.A."/>
            <person name="Brescovit A.D."/>
            <person name="Santos A.J."/>
        </authorList>
    </citation>
    <scope>NUCLEOTIDE SEQUENCE</scope>
    <source>
        <tissue evidence="1">Shoot tissue taken approximately 20 cm above the soil surface</tissue>
    </source>
</reference>
<organism evidence="1">
    <name type="scientific">Arundo donax</name>
    <name type="common">Giant reed</name>
    <name type="synonym">Donax arundinaceus</name>
    <dbReference type="NCBI Taxonomy" id="35708"/>
    <lineage>
        <taxon>Eukaryota</taxon>
        <taxon>Viridiplantae</taxon>
        <taxon>Streptophyta</taxon>
        <taxon>Embryophyta</taxon>
        <taxon>Tracheophyta</taxon>
        <taxon>Spermatophyta</taxon>
        <taxon>Magnoliopsida</taxon>
        <taxon>Liliopsida</taxon>
        <taxon>Poales</taxon>
        <taxon>Poaceae</taxon>
        <taxon>PACMAD clade</taxon>
        <taxon>Arundinoideae</taxon>
        <taxon>Arundineae</taxon>
        <taxon>Arundo</taxon>
    </lineage>
</organism>
<reference evidence="1" key="2">
    <citation type="journal article" date="2015" name="Data Brief">
        <title>Shoot transcriptome of the giant reed, Arundo donax.</title>
        <authorList>
            <person name="Barrero R.A."/>
            <person name="Guerrero F.D."/>
            <person name="Moolhuijzen P."/>
            <person name="Goolsby J.A."/>
            <person name="Tidwell J."/>
            <person name="Bellgard S.E."/>
            <person name="Bellgard M.I."/>
        </authorList>
    </citation>
    <scope>NUCLEOTIDE SEQUENCE</scope>
    <source>
        <tissue evidence="1">Shoot tissue taken approximately 20 cm above the soil surface</tissue>
    </source>
</reference>
<dbReference type="AlphaFoldDB" id="A0A0A9CE33"/>
<accession>A0A0A9CE33</accession>
<evidence type="ECO:0000313" key="1">
    <source>
        <dbReference type="EMBL" id="JAD71605.1"/>
    </source>
</evidence>